<dbReference type="CDD" id="cd16473">
    <property type="entry name" value="RING-H2_RNF103"/>
    <property type="match status" value="1"/>
</dbReference>
<dbReference type="OMA" id="THHREYL"/>
<feature type="domain" description="RING-type" evidence="7">
    <location>
        <begin position="202"/>
        <end position="244"/>
    </location>
</feature>
<keyword evidence="1" id="KW-0479">Metal-binding</keyword>
<dbReference type="PANTHER" id="PTHR14155:SF627">
    <property type="entry name" value="OS06G0192800 PROTEIN"/>
    <property type="match status" value="1"/>
</dbReference>
<keyword evidence="6" id="KW-1133">Transmembrane helix</keyword>
<evidence type="ECO:0000313" key="8">
    <source>
        <dbReference type="EMBL" id="KAA8896502.1"/>
    </source>
</evidence>
<dbReference type="Pfam" id="PF13639">
    <property type="entry name" value="zf-RING_2"/>
    <property type="match status" value="1"/>
</dbReference>
<keyword evidence="9" id="KW-1185">Reference proteome</keyword>
<dbReference type="AlphaFoldDB" id="A0A642UC10"/>
<dbReference type="VEuPathDB" id="FungiDB:DIURU_005768"/>
<dbReference type="InterPro" id="IPR013083">
    <property type="entry name" value="Znf_RING/FYVE/PHD"/>
</dbReference>
<dbReference type="InterPro" id="IPR053238">
    <property type="entry name" value="RING-H2_zinc_finger"/>
</dbReference>
<keyword evidence="3" id="KW-0862">Zinc</keyword>
<evidence type="ECO:0000256" key="1">
    <source>
        <dbReference type="ARBA" id="ARBA00022723"/>
    </source>
</evidence>
<sequence>MASAPGSDQPRPAPSGQPDLRLSTPATVLLYVALVVGVVVFLVFSFFTFRYFVRAKYGLHLTSLRRHQGGGSGDAEWAAITHHREYLVHQLHQRFLTRSGHLVTPRGDRRRRQGFAKMKKLTPSQVEALFPARPYKEWLQIEDEHDLDNDADNDARGLIVVEESAETEGDVTDGNLVGKGHVATTSAACGDSVELHFDTGGCAICLDSFEDDDVVRGLLCGHPFHADCLDPWLTRRRACCPMCKRDYYQKETTENTVGNDAGGSGDLASEFSIDLDAFRDDPDVRALLHQLIPPESRVRHLLEDPAVQRSGIEAEAEVRANKKYGGMGKRVWWKLMGISKKDIFNWAFLELYHSGATTTNNTGEEPNDTTNRTPSPEVAVEMTELTTTEPIVPAPVHVRAPSPEPSAAMAAARVALVQNRV</sequence>
<dbReference type="SUPFAM" id="SSF57850">
    <property type="entry name" value="RING/U-box"/>
    <property type="match status" value="1"/>
</dbReference>
<gene>
    <name evidence="8" type="ORF">DIURU_005768</name>
</gene>
<organism evidence="8 9">
    <name type="scientific">Diutina rugosa</name>
    <name type="common">Yeast</name>
    <name type="synonym">Candida rugosa</name>
    <dbReference type="NCBI Taxonomy" id="5481"/>
    <lineage>
        <taxon>Eukaryota</taxon>
        <taxon>Fungi</taxon>
        <taxon>Dikarya</taxon>
        <taxon>Ascomycota</taxon>
        <taxon>Saccharomycotina</taxon>
        <taxon>Pichiomycetes</taxon>
        <taxon>Debaryomycetaceae</taxon>
        <taxon>Diutina</taxon>
    </lineage>
</organism>
<evidence type="ECO:0000256" key="2">
    <source>
        <dbReference type="ARBA" id="ARBA00022771"/>
    </source>
</evidence>
<feature type="region of interest" description="Disordered" evidence="5">
    <location>
        <begin position="356"/>
        <end position="375"/>
    </location>
</feature>
<dbReference type="RefSeq" id="XP_034009442.1">
    <property type="nucleotide sequence ID" value="XM_034158786.1"/>
</dbReference>
<evidence type="ECO:0000259" key="7">
    <source>
        <dbReference type="PROSITE" id="PS50089"/>
    </source>
</evidence>
<dbReference type="GO" id="GO:0008270">
    <property type="term" value="F:zinc ion binding"/>
    <property type="evidence" value="ECO:0007669"/>
    <property type="project" value="UniProtKB-KW"/>
</dbReference>
<evidence type="ECO:0000313" key="9">
    <source>
        <dbReference type="Proteomes" id="UP000449547"/>
    </source>
</evidence>
<accession>A0A642UC10</accession>
<evidence type="ECO:0000256" key="3">
    <source>
        <dbReference type="ARBA" id="ARBA00022833"/>
    </source>
</evidence>
<proteinExistence type="predicted"/>
<protein>
    <recommendedName>
        <fullName evidence="7">RING-type domain-containing protein</fullName>
    </recommendedName>
</protein>
<dbReference type="PANTHER" id="PTHR14155">
    <property type="entry name" value="RING FINGER DOMAIN-CONTAINING"/>
    <property type="match status" value="1"/>
</dbReference>
<keyword evidence="2 4" id="KW-0863">Zinc-finger</keyword>
<dbReference type="Proteomes" id="UP000449547">
    <property type="component" value="Unassembled WGS sequence"/>
</dbReference>
<feature type="transmembrane region" description="Helical" evidence="6">
    <location>
        <begin position="28"/>
        <end position="53"/>
    </location>
</feature>
<evidence type="ECO:0000256" key="6">
    <source>
        <dbReference type="SAM" id="Phobius"/>
    </source>
</evidence>
<dbReference type="OrthoDB" id="8062037at2759"/>
<feature type="compositionally biased region" description="Polar residues" evidence="5">
    <location>
        <begin position="356"/>
        <end position="374"/>
    </location>
</feature>
<reference evidence="8 9" key="1">
    <citation type="submission" date="2019-07" db="EMBL/GenBank/DDBJ databases">
        <title>Genome assembly of two rare yeast pathogens: Diutina rugosa and Trichomonascus ciferrii.</title>
        <authorList>
            <person name="Mixao V."/>
            <person name="Saus E."/>
            <person name="Hansen A."/>
            <person name="Lass-Flor C."/>
            <person name="Gabaldon T."/>
        </authorList>
    </citation>
    <scope>NUCLEOTIDE SEQUENCE [LARGE SCALE GENOMIC DNA]</scope>
    <source>
        <strain evidence="8 9">CBS 613</strain>
    </source>
</reference>
<dbReference type="Gene3D" id="3.30.40.10">
    <property type="entry name" value="Zinc/RING finger domain, C3HC4 (zinc finger)"/>
    <property type="match status" value="1"/>
</dbReference>
<dbReference type="EMBL" id="SWFT01000164">
    <property type="protein sequence ID" value="KAA8896502.1"/>
    <property type="molecule type" value="Genomic_DNA"/>
</dbReference>
<dbReference type="InterPro" id="IPR001841">
    <property type="entry name" value="Znf_RING"/>
</dbReference>
<keyword evidence="6" id="KW-0472">Membrane</keyword>
<evidence type="ECO:0000256" key="4">
    <source>
        <dbReference type="PROSITE-ProRule" id="PRU00175"/>
    </source>
</evidence>
<name>A0A642UC10_DIURU</name>
<dbReference type="SMART" id="SM00184">
    <property type="entry name" value="RING"/>
    <property type="match status" value="1"/>
</dbReference>
<dbReference type="PROSITE" id="PS50089">
    <property type="entry name" value="ZF_RING_2"/>
    <property type="match status" value="1"/>
</dbReference>
<keyword evidence="6" id="KW-0812">Transmembrane</keyword>
<comment type="caution">
    <text evidence="8">The sequence shown here is derived from an EMBL/GenBank/DDBJ whole genome shotgun (WGS) entry which is preliminary data.</text>
</comment>
<dbReference type="GeneID" id="54784419"/>
<evidence type="ECO:0000256" key="5">
    <source>
        <dbReference type="SAM" id="MobiDB-lite"/>
    </source>
</evidence>